<gene>
    <name evidence="2" type="ORF">RSSM_01328</name>
</gene>
<protein>
    <submittedName>
        <fullName evidence="2">Uncharacterized protein</fullName>
    </submittedName>
</protein>
<evidence type="ECO:0000256" key="1">
    <source>
        <dbReference type="SAM" id="MobiDB-lite"/>
    </source>
</evidence>
<reference evidence="2 3" key="1">
    <citation type="journal article" date="2013" name="Mar. Genomics">
        <title>Expression of sulfatases in Rhodopirellula baltica and the diversity of sulfatases in the genus Rhodopirellula.</title>
        <authorList>
            <person name="Wegner C.E."/>
            <person name="Richter-Heitmann T."/>
            <person name="Klindworth A."/>
            <person name="Klockow C."/>
            <person name="Richter M."/>
            <person name="Achstetter T."/>
            <person name="Glockner F.O."/>
            <person name="Harder J."/>
        </authorList>
    </citation>
    <scope>NUCLEOTIDE SEQUENCE [LARGE SCALE GENOMIC DNA]</scope>
    <source>
        <strain evidence="2 3">SM41</strain>
    </source>
</reference>
<dbReference type="Proteomes" id="UP000011885">
    <property type="component" value="Unassembled WGS sequence"/>
</dbReference>
<sequence length="46" mass="5216">MNSPSRDARETLRQETDSNMNEPIGVSRGFQDIPETSVWGLINLPR</sequence>
<accession>M5U6Y0</accession>
<evidence type="ECO:0000313" key="3">
    <source>
        <dbReference type="Proteomes" id="UP000011885"/>
    </source>
</evidence>
<dbReference type="RefSeq" id="WP_008675660.1">
    <property type="nucleotide sequence ID" value="NZ_ANOH01000103.1"/>
</dbReference>
<keyword evidence="3" id="KW-1185">Reference proteome</keyword>
<name>M5U6Y0_9BACT</name>
<proteinExistence type="predicted"/>
<feature type="compositionally biased region" description="Basic and acidic residues" evidence="1">
    <location>
        <begin position="1"/>
        <end position="16"/>
    </location>
</feature>
<feature type="region of interest" description="Disordered" evidence="1">
    <location>
        <begin position="1"/>
        <end position="30"/>
    </location>
</feature>
<comment type="caution">
    <text evidence="2">The sequence shown here is derived from an EMBL/GenBank/DDBJ whole genome shotgun (WGS) entry which is preliminary data.</text>
</comment>
<dbReference type="AlphaFoldDB" id="M5U6Y0"/>
<dbReference type="EMBL" id="ANOH01000103">
    <property type="protein sequence ID" value="EMI57222.1"/>
    <property type="molecule type" value="Genomic_DNA"/>
</dbReference>
<organism evidence="2 3">
    <name type="scientific">Rhodopirellula sallentina SM41</name>
    <dbReference type="NCBI Taxonomy" id="1263870"/>
    <lineage>
        <taxon>Bacteria</taxon>
        <taxon>Pseudomonadati</taxon>
        <taxon>Planctomycetota</taxon>
        <taxon>Planctomycetia</taxon>
        <taxon>Pirellulales</taxon>
        <taxon>Pirellulaceae</taxon>
        <taxon>Rhodopirellula</taxon>
    </lineage>
</organism>
<dbReference type="PATRIC" id="fig|1263870.3.peg.1430"/>
<evidence type="ECO:0000313" key="2">
    <source>
        <dbReference type="EMBL" id="EMI57222.1"/>
    </source>
</evidence>